<keyword evidence="2" id="KW-0238">DNA-binding</keyword>
<evidence type="ECO:0000313" key="5">
    <source>
        <dbReference type="EMBL" id="GAC49201.1"/>
    </source>
</evidence>
<sequence>MPNPHSMDSQARGLTAFLRNLRATDMDGFASTAVASACTDLGFSKAMFSWVDGPTWRPESVFISPVLDTGFDDLIDAVDGSAVPLFRAPREADLVRYRRPFILGKKDYRHSYRPLIDLSDPAAYAAAPIVAFGRTVAILHVDHHADGIAPVDLTLLSRSAKLCGLSYSILERRERLRRQRAAVCTTFSTMPAIDTSSHPEAFERVAEIDRDHATTPHPLATATRVLDDLTDREREVLRLLATGASNRAIAEKLFISDGTVKSHVRQVFRKTGVSTRAEAAAHYQAHCTSTVV</sequence>
<evidence type="ECO:0000256" key="2">
    <source>
        <dbReference type="ARBA" id="ARBA00023125"/>
    </source>
</evidence>
<keyword evidence="1" id="KW-0805">Transcription regulation</keyword>
<gene>
    <name evidence="5" type="ORF">GOACH_10_01690</name>
</gene>
<keyword evidence="3" id="KW-0804">Transcription</keyword>
<keyword evidence="6" id="KW-1185">Reference proteome</keyword>
<comment type="caution">
    <text evidence="5">The sequence shown here is derived from an EMBL/GenBank/DDBJ whole genome shotgun (WGS) entry which is preliminary data.</text>
</comment>
<dbReference type="InterPro" id="IPR029016">
    <property type="entry name" value="GAF-like_dom_sf"/>
</dbReference>
<dbReference type="SUPFAM" id="SSF46894">
    <property type="entry name" value="C-terminal effector domain of the bipartite response regulators"/>
    <property type="match status" value="1"/>
</dbReference>
<dbReference type="EMBL" id="BANR01000010">
    <property type="protein sequence ID" value="GAC49201.1"/>
    <property type="molecule type" value="Genomic_DNA"/>
</dbReference>
<dbReference type="SUPFAM" id="SSF55781">
    <property type="entry name" value="GAF domain-like"/>
    <property type="match status" value="1"/>
</dbReference>
<reference evidence="5 6" key="1">
    <citation type="submission" date="2012-12" db="EMBL/GenBank/DDBJ databases">
        <title>Whole genome shotgun sequence of Gordonia aichiensis NBRC 108223.</title>
        <authorList>
            <person name="Isaki-Nakamura S."/>
            <person name="Hosoyama A."/>
            <person name="Tsuchikane K."/>
            <person name="Ando Y."/>
            <person name="Baba S."/>
            <person name="Ohji S."/>
            <person name="Hamada M."/>
            <person name="Tamura T."/>
            <person name="Yamazoe A."/>
            <person name="Yamazaki S."/>
            <person name="Fujita N."/>
        </authorList>
    </citation>
    <scope>NUCLEOTIDE SEQUENCE [LARGE SCALE GENOMIC DNA]</scope>
    <source>
        <strain evidence="5 6">NBRC 108223</strain>
    </source>
</reference>
<protein>
    <submittedName>
        <fullName evidence="5">Putative LuxR family transcriptional regulator</fullName>
    </submittedName>
</protein>
<dbReference type="AlphaFoldDB" id="L7KL31"/>
<dbReference type="PROSITE" id="PS50043">
    <property type="entry name" value="HTH_LUXR_2"/>
    <property type="match status" value="1"/>
</dbReference>
<dbReference type="InterPro" id="IPR016032">
    <property type="entry name" value="Sig_transdc_resp-reg_C-effctor"/>
</dbReference>
<dbReference type="GO" id="GO:0003677">
    <property type="term" value="F:DNA binding"/>
    <property type="evidence" value="ECO:0007669"/>
    <property type="project" value="UniProtKB-KW"/>
</dbReference>
<evidence type="ECO:0000256" key="1">
    <source>
        <dbReference type="ARBA" id="ARBA00023015"/>
    </source>
</evidence>
<dbReference type="SMART" id="SM00421">
    <property type="entry name" value="HTH_LUXR"/>
    <property type="match status" value="1"/>
</dbReference>
<proteinExistence type="predicted"/>
<evidence type="ECO:0000256" key="3">
    <source>
        <dbReference type="ARBA" id="ARBA00023163"/>
    </source>
</evidence>
<dbReference type="Pfam" id="PF00196">
    <property type="entry name" value="GerE"/>
    <property type="match status" value="1"/>
</dbReference>
<dbReference type="STRING" id="1220583.GOACH_10_01690"/>
<evidence type="ECO:0000313" key="6">
    <source>
        <dbReference type="Proteomes" id="UP000010988"/>
    </source>
</evidence>
<dbReference type="Gene3D" id="1.10.10.10">
    <property type="entry name" value="Winged helix-like DNA-binding domain superfamily/Winged helix DNA-binding domain"/>
    <property type="match status" value="1"/>
</dbReference>
<accession>L7KL31</accession>
<name>L7KL31_9ACTN</name>
<organism evidence="5 6">
    <name type="scientific">Gordonia aichiensis NBRC 108223</name>
    <dbReference type="NCBI Taxonomy" id="1220583"/>
    <lineage>
        <taxon>Bacteria</taxon>
        <taxon>Bacillati</taxon>
        <taxon>Actinomycetota</taxon>
        <taxon>Actinomycetes</taxon>
        <taxon>Mycobacteriales</taxon>
        <taxon>Gordoniaceae</taxon>
        <taxon>Gordonia</taxon>
    </lineage>
</organism>
<dbReference type="InterPro" id="IPR000792">
    <property type="entry name" value="Tscrpt_reg_LuxR_C"/>
</dbReference>
<dbReference type="Gene3D" id="3.30.450.40">
    <property type="match status" value="1"/>
</dbReference>
<dbReference type="CDD" id="cd06170">
    <property type="entry name" value="LuxR_C_like"/>
    <property type="match status" value="1"/>
</dbReference>
<dbReference type="RefSeq" id="WP_005175117.1">
    <property type="nucleotide sequence ID" value="NZ_BANR01000010.1"/>
</dbReference>
<dbReference type="PANTHER" id="PTHR44688">
    <property type="entry name" value="DNA-BINDING TRANSCRIPTIONAL ACTIVATOR DEVR_DOSR"/>
    <property type="match status" value="1"/>
</dbReference>
<dbReference type="GO" id="GO:0006355">
    <property type="term" value="P:regulation of DNA-templated transcription"/>
    <property type="evidence" value="ECO:0007669"/>
    <property type="project" value="InterPro"/>
</dbReference>
<dbReference type="PANTHER" id="PTHR44688:SF16">
    <property type="entry name" value="DNA-BINDING TRANSCRIPTIONAL ACTIVATOR DEVR_DOSR"/>
    <property type="match status" value="1"/>
</dbReference>
<dbReference type="Proteomes" id="UP000010988">
    <property type="component" value="Unassembled WGS sequence"/>
</dbReference>
<feature type="domain" description="HTH luxR-type" evidence="4">
    <location>
        <begin position="222"/>
        <end position="287"/>
    </location>
</feature>
<dbReference type="InterPro" id="IPR036388">
    <property type="entry name" value="WH-like_DNA-bd_sf"/>
</dbReference>
<dbReference type="eggNOG" id="COG2197">
    <property type="taxonomic scope" value="Bacteria"/>
</dbReference>
<evidence type="ECO:0000259" key="4">
    <source>
        <dbReference type="PROSITE" id="PS50043"/>
    </source>
</evidence>
<dbReference type="PRINTS" id="PR00038">
    <property type="entry name" value="HTHLUXR"/>
</dbReference>